<name>A0A6C0EII5_9ZZZZ</name>
<protein>
    <submittedName>
        <fullName evidence="1">Uncharacterized protein</fullName>
    </submittedName>
</protein>
<reference evidence="1" key="1">
    <citation type="journal article" date="2020" name="Nature">
        <title>Giant virus diversity and host interactions through global metagenomics.</title>
        <authorList>
            <person name="Schulz F."/>
            <person name="Roux S."/>
            <person name="Paez-Espino D."/>
            <person name="Jungbluth S."/>
            <person name="Walsh D.A."/>
            <person name="Denef V.J."/>
            <person name="McMahon K.D."/>
            <person name="Konstantinidis K.T."/>
            <person name="Eloe-Fadrosh E.A."/>
            <person name="Kyrpides N.C."/>
            <person name="Woyke T."/>
        </authorList>
    </citation>
    <scope>NUCLEOTIDE SEQUENCE</scope>
    <source>
        <strain evidence="1">GVMAG-M-3300001348-25</strain>
    </source>
</reference>
<proteinExistence type="predicted"/>
<dbReference type="EMBL" id="MN738858">
    <property type="protein sequence ID" value="QHT28451.1"/>
    <property type="molecule type" value="Genomic_DNA"/>
</dbReference>
<accession>A0A6C0EII5</accession>
<dbReference type="AlphaFoldDB" id="A0A6C0EII5"/>
<organism evidence="1">
    <name type="scientific">viral metagenome</name>
    <dbReference type="NCBI Taxonomy" id="1070528"/>
    <lineage>
        <taxon>unclassified sequences</taxon>
        <taxon>metagenomes</taxon>
        <taxon>organismal metagenomes</taxon>
    </lineage>
</organism>
<evidence type="ECO:0000313" key="1">
    <source>
        <dbReference type="EMBL" id="QHT28451.1"/>
    </source>
</evidence>
<sequence length="91" mass="10786">MQIRSFHRIQNTLIQVRHFSKKPNVQTRETIENMSFLEYASYLYNRRFGRTITPLGRWSIVEGEKVFNRSERANEDHCGACGDLYKNTDSK</sequence>